<feature type="transmembrane region" description="Helical" evidence="1">
    <location>
        <begin position="471"/>
        <end position="495"/>
    </location>
</feature>
<reference evidence="3" key="1">
    <citation type="submission" date="2021-09" db="EMBL/GenBank/DDBJ databases">
        <authorList>
            <consortium name="AG Swart"/>
            <person name="Singh M."/>
            <person name="Singh A."/>
            <person name="Seah K."/>
            <person name="Emmerich C."/>
        </authorList>
    </citation>
    <scope>NUCLEOTIDE SEQUENCE</scope>
    <source>
        <strain evidence="3">ATCC30299</strain>
    </source>
</reference>
<dbReference type="EMBL" id="CAJZBQ010000025">
    <property type="protein sequence ID" value="CAG9320297.1"/>
    <property type="molecule type" value="Genomic_DNA"/>
</dbReference>
<dbReference type="AlphaFoldDB" id="A0AAU9J7R1"/>
<keyword evidence="1" id="KW-1133">Transmembrane helix</keyword>
<name>A0AAU9J7R1_9CILI</name>
<feature type="transmembrane region" description="Helical" evidence="1">
    <location>
        <begin position="936"/>
        <end position="959"/>
    </location>
</feature>
<organism evidence="3 4">
    <name type="scientific">Blepharisma stoltei</name>
    <dbReference type="NCBI Taxonomy" id="1481888"/>
    <lineage>
        <taxon>Eukaryota</taxon>
        <taxon>Sar</taxon>
        <taxon>Alveolata</taxon>
        <taxon>Ciliophora</taxon>
        <taxon>Postciliodesmatophora</taxon>
        <taxon>Heterotrichea</taxon>
        <taxon>Heterotrichida</taxon>
        <taxon>Blepharismidae</taxon>
        <taxon>Blepharisma</taxon>
    </lineage>
</organism>
<proteinExistence type="predicted"/>
<accession>A0AAU9J7R1</accession>
<feature type="transmembrane region" description="Helical" evidence="1">
    <location>
        <begin position="753"/>
        <end position="776"/>
    </location>
</feature>
<dbReference type="Proteomes" id="UP001162131">
    <property type="component" value="Unassembled WGS sequence"/>
</dbReference>
<sequence length="984" mass="113481">MPGFMKNKIFAIWEFNAVISIIKDERLARVKFSKITKADFSIEGDIQEWKINKYFTSGKCKNFPDTSFLKFLQKFSKVRFRDEGICDTLIKLYTEFSSRKPRISVLMNLVDETGKSLDEVMDGYKKLIEIHKNVECYDNYASFLENIVNDAEEANLIHRKRNVLNINNARNDYQNLENYGKDVGILLILCSDEAFGTIVYINEKASQILKVSTANANGISLSNFIPHTYGNLHEKLMKNLVEECKNVDISSHKTQCFVTSDGFLVESYVMIKLTVFHNSLYFLASVKPRSATNREVAIISEENVIINHLELFSHYLNNDTKDLKSSLLSDIIPLNIAEMQDYKPWIIKFNEKPLAFVRIKKAIKSVSFYCLLMIHNDNEIHEWEIGNNEDQEEFLGSAYRKEIAEKALLKHKFSEIIEYTPKEIDYLISSKENGEIQLENTSKPSTSKSSRSIYSSHSKQLLLKSKQKVRVLQWVLFIVILSVIITMIGILNYIIGDVSHTSKMSSLGDLGKLLYNLEAVTDSIRTLEKQIKSNSTQAQKDSNTKVFLDLLDDLDIIRANLLGDFDEWSFCNSAEIISRPIIPLWNFEKERPKIDYSNLYNTLSKFISNGKNMITEIALKQNYSANSKFLFLNGISNGFDYSNKTANEIINCEISRVLLTGTNIYALIIVGMFMLVLLILVICGFAALVSRTCDDFWNFLLNKGQISMARLKSASLDRLMVVHGIDYNIEAPSESIKNNRFVHKVKSNLYMKFMWRIFIFFLIAASYYCLICFHMYPSCETMMIKRPKLLNNFNAKRALIFRLSIFARECMSPYMVSNFQNSYDFPNPKTMLNKTYDLLKLRIKELKDENFSILMSEELLDRIYKTANSSNELLKYGSDASAFGITDEIYSISYKTSVSSAEYYPYIARINAVNNEILYEFSLADRDSKNIISNQLNAIINITIIYSIAVCVLFFVYYWPYFSYKVKQFNRLSVLTTILVMESE</sequence>
<feature type="domain" description="TmcB/TmcC TPR repeats" evidence="2">
    <location>
        <begin position="67"/>
        <end position="161"/>
    </location>
</feature>
<keyword evidence="1" id="KW-0472">Membrane</keyword>
<keyword evidence="1" id="KW-0812">Transmembrane</keyword>
<protein>
    <recommendedName>
        <fullName evidence="2">TmcB/TmcC TPR repeats domain-containing protein</fullName>
    </recommendedName>
</protein>
<gene>
    <name evidence="3" type="ORF">BSTOLATCC_MIC26217</name>
</gene>
<dbReference type="Pfam" id="PF25474">
    <property type="entry name" value="TPR_TmcB"/>
    <property type="match status" value="1"/>
</dbReference>
<comment type="caution">
    <text evidence="3">The sequence shown here is derived from an EMBL/GenBank/DDBJ whole genome shotgun (WGS) entry which is preliminary data.</text>
</comment>
<evidence type="ECO:0000256" key="1">
    <source>
        <dbReference type="SAM" id="Phobius"/>
    </source>
</evidence>
<keyword evidence="4" id="KW-1185">Reference proteome</keyword>
<dbReference type="Gene3D" id="3.30.450.20">
    <property type="entry name" value="PAS domain"/>
    <property type="match status" value="1"/>
</dbReference>
<dbReference type="InterPro" id="IPR057352">
    <property type="entry name" value="TPR_TmcB/C"/>
</dbReference>
<feature type="transmembrane region" description="Helical" evidence="1">
    <location>
        <begin position="664"/>
        <end position="689"/>
    </location>
</feature>
<evidence type="ECO:0000259" key="2">
    <source>
        <dbReference type="Pfam" id="PF25474"/>
    </source>
</evidence>
<evidence type="ECO:0000313" key="3">
    <source>
        <dbReference type="EMBL" id="CAG9320297.1"/>
    </source>
</evidence>
<evidence type="ECO:0000313" key="4">
    <source>
        <dbReference type="Proteomes" id="UP001162131"/>
    </source>
</evidence>